<accession>A0A1T2L4M3</accession>
<organism evidence="4 5">
    <name type="scientific">Solemya pervernicosa gill symbiont</name>
    <dbReference type="NCBI Taxonomy" id="642797"/>
    <lineage>
        <taxon>Bacteria</taxon>
        <taxon>Pseudomonadati</taxon>
        <taxon>Pseudomonadota</taxon>
        <taxon>Gammaproteobacteria</taxon>
        <taxon>sulfur-oxidizing symbionts</taxon>
    </lineage>
</organism>
<feature type="chain" id="PRO_5012436553" description="FecR protein domain-containing protein" evidence="2">
    <location>
        <begin position="32"/>
        <end position="909"/>
    </location>
</feature>
<gene>
    <name evidence="4" type="ORF">BOW53_09170</name>
</gene>
<feature type="domain" description="FecR protein" evidence="3">
    <location>
        <begin position="69"/>
        <end position="155"/>
    </location>
</feature>
<reference evidence="4 5" key="1">
    <citation type="submission" date="2016-11" db="EMBL/GenBank/DDBJ databases">
        <title>Mixed transmission modes and dynamic genome evolution in an obligate animal-bacterial symbiosis.</title>
        <authorList>
            <person name="Russell S.L."/>
            <person name="Corbett-Detig R.B."/>
            <person name="Cavanaugh C.M."/>
        </authorList>
    </citation>
    <scope>NUCLEOTIDE SEQUENCE [LARGE SCALE GENOMIC DNA]</scope>
    <source>
        <strain evidence="4">Sveles-Q1</strain>
    </source>
</reference>
<feature type="signal peptide" evidence="2">
    <location>
        <begin position="1"/>
        <end position="31"/>
    </location>
</feature>
<keyword evidence="5" id="KW-1185">Reference proteome</keyword>
<dbReference type="AlphaFoldDB" id="A0A1T2L4M3"/>
<feature type="region of interest" description="Disordered" evidence="1">
    <location>
        <begin position="215"/>
        <end position="243"/>
    </location>
</feature>
<evidence type="ECO:0000259" key="3">
    <source>
        <dbReference type="Pfam" id="PF04773"/>
    </source>
</evidence>
<dbReference type="EMBL" id="MPRL01000034">
    <property type="protein sequence ID" value="OOZ40057.1"/>
    <property type="molecule type" value="Genomic_DNA"/>
</dbReference>
<evidence type="ECO:0000256" key="1">
    <source>
        <dbReference type="SAM" id="MobiDB-lite"/>
    </source>
</evidence>
<dbReference type="RefSeq" id="WP_078483781.1">
    <property type="nucleotide sequence ID" value="NZ_MPRL01000034.1"/>
</dbReference>
<dbReference type="Proteomes" id="UP000191110">
    <property type="component" value="Unassembled WGS sequence"/>
</dbReference>
<dbReference type="OrthoDB" id="7028389at2"/>
<name>A0A1T2L4M3_9GAMM</name>
<evidence type="ECO:0000313" key="5">
    <source>
        <dbReference type="Proteomes" id="UP000191110"/>
    </source>
</evidence>
<keyword evidence="2" id="KW-0732">Signal</keyword>
<evidence type="ECO:0000313" key="4">
    <source>
        <dbReference type="EMBL" id="OOZ40057.1"/>
    </source>
</evidence>
<feature type="region of interest" description="Disordered" evidence="1">
    <location>
        <begin position="258"/>
        <end position="307"/>
    </location>
</feature>
<dbReference type="PANTHER" id="PTHR38731:SF1">
    <property type="entry name" value="FECR PROTEIN DOMAIN-CONTAINING PROTEIN"/>
    <property type="match status" value="1"/>
</dbReference>
<sequence length="909" mass="93525">MTRDSNLYASKGSLVALMVLALSLLALPVQAAVDIGKVISSSGSFMAKQSDGQTRKLKRRSKIHEGDLLITGANSQAQIRFKDSSLLELKPNTEFKVDEFSFSGKADGSEKSVYSLIKGGMRTITGKIGKKDKSKYKVNTPVASIGIRGTHYGLQLCTSGSCNGDDGLFGGIYEGAIVLGNESGEHPIGADGWNWFYVPAEGGDPQRLDALPAPMAEAEPDPDATAEEGGEAGDDGTADSGLDEDTDLAVDEEVVAVETAAAPTDTTTPTGDVSDPTNDFQSTEQTTGDSTTTGNISPTATAAPKGGWLGIGFNQDHTDYGIEAVGEGLQIDGDTTITLDTVGGVGNVPVFGSIVETDASENDPCDPCTFSSGSATLKDDGGVSTGAPDNASFAANYGRWDDGYAITDNGVPETPLGSFHYLYVASEHLTSDYSEANACVAGLDCDLFTGAHFVGRFVYADGPPPTDHTGASGSVVSDPDFTHIDVDFATQEIVGLQIKVDVGGVTYHGFDSEFVLFEDPVVEQDMSFSNIIADGESIDLIGTIDDGANTYDLVGEIGLTFIGPDAEAMGAGFGMWEDEMDSTMSVAGVGLFKRCEGGVDNCGSVSTTASFAAPGTWMGVAFLNDMGGSVGKVGTAESFITDVDTALVLDTVGPVGNVPLFGAMQDLSDPMSPCDPCVIANGSATLVDTGGISTGTPDFAPFAVNWGRWDGGYIAEQSGIQANTLGSLHYLHVDPSHVSSSTDYSNASACATLDCSGGGAGIARFTYHSGPSPTDHTGATGSVNSDPNITHVDVNFFTQAIVGTQITVDVGSGQYHGLDSTSPVQVLSFSNIIAGGEQIELNGVYTPSAGPTTNLVGQMGVTFLGPDADGAGVSFSMWGDTAPSALGVSGVGVFKRCDTAITSGPGACN</sequence>
<dbReference type="Pfam" id="PF04773">
    <property type="entry name" value="FecR"/>
    <property type="match status" value="1"/>
</dbReference>
<proteinExistence type="predicted"/>
<feature type="compositionally biased region" description="Acidic residues" evidence="1">
    <location>
        <begin position="218"/>
        <end position="243"/>
    </location>
</feature>
<protein>
    <recommendedName>
        <fullName evidence="3">FecR protein domain-containing protein</fullName>
    </recommendedName>
</protein>
<evidence type="ECO:0000256" key="2">
    <source>
        <dbReference type="SAM" id="SignalP"/>
    </source>
</evidence>
<dbReference type="PANTHER" id="PTHR38731">
    <property type="entry name" value="LIPL45-RELATED LIPOPROTEIN-RELATED"/>
    <property type="match status" value="1"/>
</dbReference>
<dbReference type="InterPro" id="IPR006860">
    <property type="entry name" value="FecR"/>
</dbReference>
<comment type="caution">
    <text evidence="4">The sequence shown here is derived from an EMBL/GenBank/DDBJ whole genome shotgun (WGS) entry which is preliminary data.</text>
</comment>
<feature type="compositionally biased region" description="Low complexity" evidence="1">
    <location>
        <begin position="258"/>
        <end position="294"/>
    </location>
</feature>